<dbReference type="EMBL" id="BDGG01000002">
    <property type="protein sequence ID" value="GAU93798.1"/>
    <property type="molecule type" value="Genomic_DNA"/>
</dbReference>
<proteinExistence type="predicted"/>
<reference evidence="1 2" key="1">
    <citation type="journal article" date="2016" name="Nat. Commun.">
        <title>Extremotolerant tardigrade genome and improved radiotolerance of human cultured cells by tardigrade-unique protein.</title>
        <authorList>
            <person name="Hashimoto T."/>
            <person name="Horikawa D.D."/>
            <person name="Saito Y."/>
            <person name="Kuwahara H."/>
            <person name="Kozuka-Hata H."/>
            <person name="Shin-I T."/>
            <person name="Minakuchi Y."/>
            <person name="Ohishi K."/>
            <person name="Motoyama A."/>
            <person name="Aizu T."/>
            <person name="Enomoto A."/>
            <person name="Kondo K."/>
            <person name="Tanaka S."/>
            <person name="Hara Y."/>
            <person name="Koshikawa S."/>
            <person name="Sagara H."/>
            <person name="Miura T."/>
            <person name="Yokobori S."/>
            <person name="Miyagawa K."/>
            <person name="Suzuki Y."/>
            <person name="Kubo T."/>
            <person name="Oyama M."/>
            <person name="Kohara Y."/>
            <person name="Fujiyama A."/>
            <person name="Arakawa K."/>
            <person name="Katayama T."/>
            <person name="Toyoda A."/>
            <person name="Kunieda T."/>
        </authorList>
    </citation>
    <scope>NUCLEOTIDE SEQUENCE [LARGE SCALE GENOMIC DNA]</scope>
    <source>
        <strain evidence="1 2">YOKOZUNA-1</strain>
    </source>
</reference>
<sequence>MCRKGSSPVAKRDILLNRQLVTFGGGSREGHLILCPSISKDGHIEIAVTQWNSSASWTTAALCKWE</sequence>
<evidence type="ECO:0000313" key="2">
    <source>
        <dbReference type="Proteomes" id="UP000186922"/>
    </source>
</evidence>
<keyword evidence="2" id="KW-1185">Reference proteome</keyword>
<evidence type="ECO:0000313" key="1">
    <source>
        <dbReference type="EMBL" id="GAU93798.1"/>
    </source>
</evidence>
<dbReference type="AlphaFoldDB" id="A0A1D1V5M2"/>
<comment type="caution">
    <text evidence="1">The sequence shown here is derived from an EMBL/GenBank/DDBJ whole genome shotgun (WGS) entry which is preliminary data.</text>
</comment>
<organism evidence="1 2">
    <name type="scientific">Ramazzottius varieornatus</name>
    <name type="common">Water bear</name>
    <name type="synonym">Tardigrade</name>
    <dbReference type="NCBI Taxonomy" id="947166"/>
    <lineage>
        <taxon>Eukaryota</taxon>
        <taxon>Metazoa</taxon>
        <taxon>Ecdysozoa</taxon>
        <taxon>Tardigrada</taxon>
        <taxon>Eutardigrada</taxon>
        <taxon>Parachela</taxon>
        <taxon>Hypsibioidea</taxon>
        <taxon>Ramazzottiidae</taxon>
        <taxon>Ramazzottius</taxon>
    </lineage>
</organism>
<dbReference type="Proteomes" id="UP000186922">
    <property type="component" value="Unassembled WGS sequence"/>
</dbReference>
<accession>A0A1D1V5M2</accession>
<gene>
    <name evidence="1" type="primary">RvY_05682-1</name>
    <name evidence="1" type="synonym">RvY_05682.1</name>
    <name evidence="1" type="ORF">RvY_05682</name>
</gene>
<name>A0A1D1V5M2_RAMVA</name>
<protein>
    <submittedName>
        <fullName evidence="1">Uncharacterized protein</fullName>
    </submittedName>
</protein>